<comment type="caution">
    <text evidence="16">The sequence shown here is derived from an EMBL/GenBank/DDBJ whole genome shotgun (WGS) entry which is preliminary data.</text>
</comment>
<keyword evidence="4 13" id="KW-0349">Heme</keyword>
<evidence type="ECO:0000256" key="1">
    <source>
        <dbReference type="ARBA" id="ARBA00004418"/>
    </source>
</evidence>
<dbReference type="GO" id="GO:0009055">
    <property type="term" value="F:electron transfer activity"/>
    <property type="evidence" value="ECO:0007669"/>
    <property type="project" value="InterPro"/>
</dbReference>
<organism evidence="16 17">
    <name type="scientific">Entotheonella factor</name>
    <dbReference type="NCBI Taxonomy" id="1429438"/>
    <lineage>
        <taxon>Bacteria</taxon>
        <taxon>Pseudomonadati</taxon>
        <taxon>Nitrospinota/Tectimicrobiota group</taxon>
        <taxon>Candidatus Tectimicrobiota</taxon>
        <taxon>Candidatus Entotheonellia</taxon>
        <taxon>Candidatus Entotheonellales</taxon>
        <taxon>Candidatus Entotheonellaceae</taxon>
        <taxon>Candidatus Entotheonella</taxon>
    </lineage>
</organism>
<evidence type="ECO:0000256" key="8">
    <source>
        <dbReference type="ARBA" id="ARBA00022982"/>
    </source>
</evidence>
<dbReference type="Pfam" id="PF03150">
    <property type="entry name" value="CCP_MauG"/>
    <property type="match status" value="1"/>
</dbReference>
<comment type="function">
    <text evidence="11">Involved in methylamine metabolism. Essential for the maturation of the beta subunit of MADH, presumably via a step in the biosynthesis of tryptophan tryptophylquinone (TTQ), the cofactor of MADH.</text>
</comment>
<evidence type="ECO:0000256" key="2">
    <source>
        <dbReference type="ARBA" id="ARBA00004856"/>
    </source>
</evidence>
<feature type="binding site" description="axial binding residue" evidence="14">
    <location>
        <position position="233"/>
    </location>
    <ligand>
        <name>heme c</name>
        <dbReference type="ChEBI" id="CHEBI:61717"/>
        <label>2</label>
    </ligand>
    <ligandPart>
        <name>Fe</name>
        <dbReference type="ChEBI" id="CHEBI:18248"/>
    </ligandPart>
</feature>
<comment type="cofactor">
    <cofactor evidence="13">
        <name>heme</name>
        <dbReference type="ChEBI" id="CHEBI:30413"/>
    </cofactor>
    <text evidence="13">Binds 2 heme groups.</text>
</comment>
<evidence type="ECO:0000313" key="17">
    <source>
        <dbReference type="Proteomes" id="UP000019141"/>
    </source>
</evidence>
<evidence type="ECO:0000259" key="15">
    <source>
        <dbReference type="PROSITE" id="PS51007"/>
    </source>
</evidence>
<dbReference type="PROSITE" id="PS51007">
    <property type="entry name" value="CYTC"/>
    <property type="match status" value="2"/>
</dbReference>
<dbReference type="GO" id="GO:0042597">
    <property type="term" value="C:periplasmic space"/>
    <property type="evidence" value="ECO:0007669"/>
    <property type="project" value="UniProtKB-SubCell"/>
</dbReference>
<keyword evidence="8" id="KW-0249">Electron transport</keyword>
<evidence type="ECO:0000256" key="6">
    <source>
        <dbReference type="ARBA" id="ARBA00022729"/>
    </source>
</evidence>
<comment type="subcellular location">
    <subcellularLocation>
        <location evidence="1">Periplasm</location>
    </subcellularLocation>
</comment>
<dbReference type="AlphaFoldDB" id="W4LHC4"/>
<comment type="PTM">
    <text evidence="13">Binds 2 heme groups per subunit.</text>
</comment>
<dbReference type="InterPro" id="IPR009056">
    <property type="entry name" value="Cyt_c-like_dom"/>
</dbReference>
<protein>
    <recommendedName>
        <fullName evidence="12">Methylamine utilization protein MauG</fullName>
    </recommendedName>
</protein>
<dbReference type="FunFam" id="1.10.760.10:FF:000019">
    <property type="entry name" value="Di-heme cytochrome C peroxidase"/>
    <property type="match status" value="1"/>
</dbReference>
<name>W4LHC4_ENTF1</name>
<feature type="domain" description="Cytochrome c" evidence="15">
    <location>
        <begin position="214"/>
        <end position="333"/>
    </location>
</feature>
<reference evidence="16 17" key="1">
    <citation type="journal article" date="2014" name="Nature">
        <title>An environmental bacterial taxon with a large and distinct metabolic repertoire.</title>
        <authorList>
            <person name="Wilson M.C."/>
            <person name="Mori T."/>
            <person name="Ruckert C."/>
            <person name="Uria A.R."/>
            <person name="Helf M.J."/>
            <person name="Takada K."/>
            <person name="Gernert C."/>
            <person name="Steffens U.A."/>
            <person name="Heycke N."/>
            <person name="Schmitt S."/>
            <person name="Rinke C."/>
            <person name="Helfrich E.J."/>
            <person name="Brachmann A.O."/>
            <person name="Gurgui C."/>
            <person name="Wakimoto T."/>
            <person name="Kracht M."/>
            <person name="Crusemann M."/>
            <person name="Hentschel U."/>
            <person name="Abe I."/>
            <person name="Matsunaga S."/>
            <person name="Kalinowski J."/>
            <person name="Takeyama H."/>
            <person name="Piel J."/>
        </authorList>
    </citation>
    <scope>NUCLEOTIDE SEQUENCE [LARGE SCALE GENOMIC DNA]</scope>
    <source>
        <strain evidence="17">TSY1</strain>
    </source>
</reference>
<feature type="binding site" description="covalent" evidence="13">
    <location>
        <position position="232"/>
    </location>
    <ligand>
        <name>heme c</name>
        <dbReference type="ChEBI" id="CHEBI:61717"/>
        <label>2</label>
    </ligand>
</feature>
<feature type="binding site" description="axial binding residue" evidence="14">
    <location>
        <position position="88"/>
    </location>
    <ligand>
        <name>heme c</name>
        <dbReference type="ChEBI" id="CHEBI:61717"/>
        <label>1</label>
    </ligand>
    <ligandPart>
        <name>Fe</name>
        <dbReference type="ChEBI" id="CHEBI:18248"/>
    </ligandPart>
</feature>
<gene>
    <name evidence="16" type="ORF">ETSY1_23900</name>
</gene>
<feature type="binding site" description="covalent" evidence="13">
    <location>
        <position position="84"/>
    </location>
    <ligand>
        <name>heme c</name>
        <dbReference type="ChEBI" id="CHEBI:61717"/>
        <label>1</label>
    </ligand>
</feature>
<evidence type="ECO:0000313" key="16">
    <source>
        <dbReference type="EMBL" id="ETW97125.1"/>
    </source>
</evidence>
<keyword evidence="7" id="KW-0574">Periplasm</keyword>
<keyword evidence="17" id="KW-1185">Reference proteome</keyword>
<dbReference type="PIRSF" id="PIRSF000294">
    <property type="entry name" value="Cytochrome-c_peroxidase"/>
    <property type="match status" value="1"/>
</dbReference>
<evidence type="ECO:0000256" key="4">
    <source>
        <dbReference type="ARBA" id="ARBA00022617"/>
    </source>
</evidence>
<keyword evidence="6" id="KW-0732">Signal</keyword>
<dbReference type="Proteomes" id="UP000019141">
    <property type="component" value="Unassembled WGS sequence"/>
</dbReference>
<evidence type="ECO:0000256" key="13">
    <source>
        <dbReference type="PIRSR" id="PIRSR000294-1"/>
    </source>
</evidence>
<evidence type="ECO:0000256" key="7">
    <source>
        <dbReference type="ARBA" id="ARBA00022764"/>
    </source>
</evidence>
<feature type="binding site" description="covalent" evidence="13">
    <location>
        <position position="229"/>
    </location>
    <ligand>
        <name>heme c</name>
        <dbReference type="ChEBI" id="CHEBI:61717"/>
        <label>2</label>
    </ligand>
</feature>
<accession>W4LHC4</accession>
<dbReference type="InterPro" id="IPR036909">
    <property type="entry name" value="Cyt_c-like_dom_sf"/>
</dbReference>
<dbReference type="GO" id="GO:0020037">
    <property type="term" value="F:heme binding"/>
    <property type="evidence" value="ECO:0007669"/>
    <property type="project" value="InterPro"/>
</dbReference>
<dbReference type="HOGENOM" id="CLU_034652_3_1_7"/>
<dbReference type="Gene3D" id="1.10.760.10">
    <property type="entry name" value="Cytochrome c-like domain"/>
    <property type="match status" value="2"/>
</dbReference>
<keyword evidence="3" id="KW-0813">Transport</keyword>
<keyword evidence="5 14" id="KW-0479">Metal-binding</keyword>
<proteinExistence type="predicted"/>
<keyword evidence="9" id="KW-0560">Oxidoreductase</keyword>
<evidence type="ECO:0000256" key="5">
    <source>
        <dbReference type="ARBA" id="ARBA00022723"/>
    </source>
</evidence>
<evidence type="ECO:0000256" key="9">
    <source>
        <dbReference type="ARBA" id="ARBA00023002"/>
    </source>
</evidence>
<dbReference type="EMBL" id="AZHW01000700">
    <property type="protein sequence ID" value="ETW97125.1"/>
    <property type="molecule type" value="Genomic_DNA"/>
</dbReference>
<evidence type="ECO:0000256" key="14">
    <source>
        <dbReference type="PIRSR" id="PIRSR000294-2"/>
    </source>
</evidence>
<evidence type="ECO:0000256" key="11">
    <source>
        <dbReference type="ARBA" id="ARBA00058991"/>
    </source>
</evidence>
<evidence type="ECO:0000256" key="3">
    <source>
        <dbReference type="ARBA" id="ARBA00022448"/>
    </source>
</evidence>
<dbReference type="PANTHER" id="PTHR30600">
    <property type="entry name" value="CYTOCHROME C PEROXIDASE-RELATED"/>
    <property type="match status" value="1"/>
</dbReference>
<comment type="pathway">
    <text evidence="2">One-carbon metabolism; methylamine degradation.</text>
</comment>
<evidence type="ECO:0000256" key="12">
    <source>
        <dbReference type="ARBA" id="ARBA00073576"/>
    </source>
</evidence>
<dbReference type="SUPFAM" id="SSF46626">
    <property type="entry name" value="Cytochrome c"/>
    <property type="match status" value="2"/>
</dbReference>
<evidence type="ECO:0000256" key="10">
    <source>
        <dbReference type="ARBA" id="ARBA00023004"/>
    </source>
</evidence>
<dbReference type="PANTHER" id="PTHR30600:SF10">
    <property type="entry name" value="BLL6722 PROTEIN"/>
    <property type="match status" value="1"/>
</dbReference>
<sequence>MLQIVIAVIGKVKPPLTTLVLALLALVLFTAGSAALSQAAEPLGVPDREDIEYPDDEPPSDAELELGKTLFFDPRLSGNNRLSCASCHNPDLGFGDGLALGLGTQGNRLTRHTPHLYNLAWNTAFLWDGGAESLEEQVLEPIAARNEMSMPLDRLMVKLSRVPYYRNAFAKVYPEAGLIPETIARAIAAFERTLISDNSPFDRYMKGEPNAMSAAAIRGMKLFEGKANCIACHSGPNFTNESFHNLGLGDEDPARAAIVADDTLRGAFKTPGLRNVLLTAPYMHDGSLATLEAVVQFYNAGERKGATTSKLIKPLHLSETEIFDLVAFLGALTDPVIVARPEIPAGPDETESDAKHQ</sequence>
<dbReference type="GO" id="GO:0046872">
    <property type="term" value="F:metal ion binding"/>
    <property type="evidence" value="ECO:0007669"/>
    <property type="project" value="UniProtKB-KW"/>
</dbReference>
<dbReference type="InterPro" id="IPR051395">
    <property type="entry name" value="Cytochrome_c_Peroxidase/MauG"/>
</dbReference>
<dbReference type="InterPro" id="IPR026259">
    <property type="entry name" value="MauG/Cytc_peroxidase"/>
</dbReference>
<dbReference type="GO" id="GO:0004130">
    <property type="term" value="F:cytochrome-c peroxidase activity"/>
    <property type="evidence" value="ECO:0007669"/>
    <property type="project" value="TreeGrafter"/>
</dbReference>
<feature type="domain" description="Cytochrome c" evidence="15">
    <location>
        <begin position="62"/>
        <end position="195"/>
    </location>
</feature>
<keyword evidence="10 14" id="KW-0408">Iron</keyword>
<dbReference type="InterPro" id="IPR004852">
    <property type="entry name" value="Di-haem_cyt_c_peroxidsae"/>
</dbReference>
<feature type="binding site" description="covalent" evidence="13">
    <location>
        <position position="87"/>
    </location>
    <ligand>
        <name>heme c</name>
        <dbReference type="ChEBI" id="CHEBI:61717"/>
        <label>1</label>
    </ligand>
</feature>